<dbReference type="AlphaFoldDB" id="A0A9J6G751"/>
<organism evidence="2 3">
    <name type="scientific">Haemaphysalis longicornis</name>
    <name type="common">Bush tick</name>
    <dbReference type="NCBI Taxonomy" id="44386"/>
    <lineage>
        <taxon>Eukaryota</taxon>
        <taxon>Metazoa</taxon>
        <taxon>Ecdysozoa</taxon>
        <taxon>Arthropoda</taxon>
        <taxon>Chelicerata</taxon>
        <taxon>Arachnida</taxon>
        <taxon>Acari</taxon>
        <taxon>Parasitiformes</taxon>
        <taxon>Ixodida</taxon>
        <taxon>Ixodoidea</taxon>
        <taxon>Ixodidae</taxon>
        <taxon>Haemaphysalinae</taxon>
        <taxon>Haemaphysalis</taxon>
    </lineage>
</organism>
<keyword evidence="3" id="KW-1185">Reference proteome</keyword>
<name>A0A9J6G751_HAELO</name>
<feature type="compositionally biased region" description="Polar residues" evidence="1">
    <location>
        <begin position="22"/>
        <end position="34"/>
    </location>
</feature>
<accession>A0A9J6G751</accession>
<protein>
    <submittedName>
        <fullName evidence="2">Uncharacterized protein</fullName>
    </submittedName>
</protein>
<feature type="compositionally biased region" description="Low complexity" evidence="1">
    <location>
        <begin position="260"/>
        <end position="271"/>
    </location>
</feature>
<comment type="caution">
    <text evidence="2">The sequence shown here is derived from an EMBL/GenBank/DDBJ whole genome shotgun (WGS) entry which is preliminary data.</text>
</comment>
<proteinExistence type="predicted"/>
<sequence>MALWNVLEIAGNSSRPHYPTTEAGTESGSDLSDQFSRPYHHLEELSVSFSAGPRCARKVGQVLATSTATRPCQQNSSTPLPMHVMPKYTEDEDGWYNPLARSKVSSREITKLILRPTGGLNLAVFNPRGLHKELTLRAELTSKEASNAAKLEACQKIATENGLYDVKIRAATARETCRGVIDNVEQRTESATPMKYLKAPSYEIVAARMTGSTSTAIITFKGTYIPREANYDRGIYRFRPSPTKSAILYEVPSYTEPRGTQAQQKNTTQNTPASLDVQTAADHTVQTVTAVK</sequence>
<reference evidence="2 3" key="1">
    <citation type="journal article" date="2020" name="Cell">
        <title>Large-Scale Comparative Analyses of Tick Genomes Elucidate Their Genetic Diversity and Vector Capacities.</title>
        <authorList>
            <consortium name="Tick Genome and Microbiome Consortium (TIGMIC)"/>
            <person name="Jia N."/>
            <person name="Wang J."/>
            <person name="Shi W."/>
            <person name="Du L."/>
            <person name="Sun Y."/>
            <person name="Zhan W."/>
            <person name="Jiang J.F."/>
            <person name="Wang Q."/>
            <person name="Zhang B."/>
            <person name="Ji P."/>
            <person name="Bell-Sakyi L."/>
            <person name="Cui X.M."/>
            <person name="Yuan T.T."/>
            <person name="Jiang B.G."/>
            <person name="Yang W.F."/>
            <person name="Lam T.T."/>
            <person name="Chang Q.C."/>
            <person name="Ding S.J."/>
            <person name="Wang X.J."/>
            <person name="Zhu J.G."/>
            <person name="Ruan X.D."/>
            <person name="Zhao L."/>
            <person name="Wei J.T."/>
            <person name="Ye R.Z."/>
            <person name="Que T.C."/>
            <person name="Du C.H."/>
            <person name="Zhou Y.H."/>
            <person name="Cheng J.X."/>
            <person name="Dai P.F."/>
            <person name="Guo W.B."/>
            <person name="Han X.H."/>
            <person name="Huang E.J."/>
            <person name="Li L.F."/>
            <person name="Wei W."/>
            <person name="Gao Y.C."/>
            <person name="Liu J.Z."/>
            <person name="Shao H.Z."/>
            <person name="Wang X."/>
            <person name="Wang C.C."/>
            <person name="Yang T.C."/>
            <person name="Huo Q.B."/>
            <person name="Li W."/>
            <person name="Chen H.Y."/>
            <person name="Chen S.E."/>
            <person name="Zhou L.G."/>
            <person name="Ni X.B."/>
            <person name="Tian J.H."/>
            <person name="Sheng Y."/>
            <person name="Liu T."/>
            <person name="Pan Y.S."/>
            <person name="Xia L.Y."/>
            <person name="Li J."/>
            <person name="Zhao F."/>
            <person name="Cao W.C."/>
        </authorList>
    </citation>
    <scope>NUCLEOTIDE SEQUENCE [LARGE SCALE GENOMIC DNA]</scope>
    <source>
        <strain evidence="2">HaeL-2018</strain>
    </source>
</reference>
<dbReference type="EMBL" id="JABSTR010000005">
    <property type="protein sequence ID" value="KAH9370529.1"/>
    <property type="molecule type" value="Genomic_DNA"/>
</dbReference>
<evidence type="ECO:0000313" key="2">
    <source>
        <dbReference type="EMBL" id="KAH9370529.1"/>
    </source>
</evidence>
<feature type="region of interest" description="Disordered" evidence="1">
    <location>
        <begin position="255"/>
        <end position="279"/>
    </location>
</feature>
<dbReference type="Proteomes" id="UP000821853">
    <property type="component" value="Chromosome 3"/>
</dbReference>
<evidence type="ECO:0000256" key="1">
    <source>
        <dbReference type="SAM" id="MobiDB-lite"/>
    </source>
</evidence>
<evidence type="ECO:0000313" key="3">
    <source>
        <dbReference type="Proteomes" id="UP000821853"/>
    </source>
</evidence>
<dbReference type="VEuPathDB" id="VectorBase:HLOH_064193"/>
<feature type="region of interest" description="Disordered" evidence="1">
    <location>
        <begin position="14"/>
        <end position="34"/>
    </location>
</feature>
<gene>
    <name evidence="2" type="ORF">HPB48_020523</name>
</gene>